<feature type="compositionally biased region" description="Basic and acidic residues" evidence="7">
    <location>
        <begin position="185"/>
        <end position="201"/>
    </location>
</feature>
<organism evidence="9">
    <name type="scientific">hydrothermal vent metagenome</name>
    <dbReference type="NCBI Taxonomy" id="652676"/>
    <lineage>
        <taxon>unclassified sequences</taxon>
        <taxon>metagenomes</taxon>
        <taxon>ecological metagenomes</taxon>
    </lineage>
</organism>
<dbReference type="PANTHER" id="PTHR38107:SF3">
    <property type="entry name" value="LYSOZYME RRRD-RELATED"/>
    <property type="match status" value="1"/>
</dbReference>
<dbReference type="InterPro" id="IPR023347">
    <property type="entry name" value="Lysozyme_dom_sf"/>
</dbReference>
<keyword evidence="8" id="KW-0472">Membrane</keyword>
<dbReference type="Pfam" id="PF00959">
    <property type="entry name" value="Phage_lysozyme"/>
    <property type="match status" value="1"/>
</dbReference>
<evidence type="ECO:0000256" key="1">
    <source>
        <dbReference type="ARBA" id="ARBA00000632"/>
    </source>
</evidence>
<dbReference type="InterPro" id="IPR051018">
    <property type="entry name" value="Bacteriophage_GH24"/>
</dbReference>
<keyword evidence="4 9" id="KW-0378">Hydrolase</keyword>
<protein>
    <submittedName>
        <fullName evidence="9">Phage lysin # Phage lysozyme or muramidase</fullName>
        <ecNumber evidence="9">3.2.1.17</ecNumber>
    </submittedName>
</protein>
<keyword evidence="8" id="KW-1133">Transmembrane helix</keyword>
<dbReference type="GO" id="GO:0016998">
    <property type="term" value="P:cell wall macromolecule catabolic process"/>
    <property type="evidence" value="ECO:0007669"/>
    <property type="project" value="InterPro"/>
</dbReference>
<evidence type="ECO:0000256" key="5">
    <source>
        <dbReference type="ARBA" id="ARBA00023200"/>
    </source>
</evidence>
<dbReference type="AlphaFoldDB" id="A0A160TVC6"/>
<dbReference type="InterPro" id="IPR034690">
    <property type="entry name" value="Endolysin_T4_type"/>
</dbReference>
<proteinExistence type="inferred from homology"/>
<dbReference type="EMBL" id="CZQD01000001">
    <property type="protein sequence ID" value="CUS55400.1"/>
    <property type="molecule type" value="Genomic_DNA"/>
</dbReference>
<dbReference type="EC" id="3.2.1.17" evidence="9"/>
<dbReference type="CDD" id="cd00737">
    <property type="entry name" value="lyz_endolysin_autolysin"/>
    <property type="match status" value="1"/>
</dbReference>
<keyword evidence="3" id="KW-0081">Bacteriolytic enzyme</keyword>
<dbReference type="SUPFAM" id="SSF53955">
    <property type="entry name" value="Lysozyme-like"/>
    <property type="match status" value="1"/>
</dbReference>
<keyword evidence="8" id="KW-0812">Transmembrane</keyword>
<dbReference type="InterPro" id="IPR002196">
    <property type="entry name" value="Glyco_hydro_24"/>
</dbReference>
<dbReference type="Gene3D" id="1.10.530.40">
    <property type="match status" value="1"/>
</dbReference>
<evidence type="ECO:0000256" key="3">
    <source>
        <dbReference type="ARBA" id="ARBA00022638"/>
    </source>
</evidence>
<evidence type="ECO:0000256" key="7">
    <source>
        <dbReference type="SAM" id="MobiDB-lite"/>
    </source>
</evidence>
<sequence>MARQMRTSDKGVELIKSFEGFRARASRLPDGKWLVGYGHTETARAGLTVSAFDAELILRFHDLKRVENHLAQQVFTPLSQNEFDALVSFAFNIGLKAFDSSDVLAHLNSGDRILAAEAMSSWRRGRVDGQIRVIDGLVRRRAVEVATFLDTPKRRVSIPSALVRPERDGLAGPNGNRDTSIVLEPRPEQNRARATAERESPPEAAARAVAQRLTRILGENGSRASGEPDPQPTGDSTVDEITRAVSALAGPDGNGEPAPAPPASMSERRRAYRPPNLSDPQGEGLTLDNLSVPPTSQKLIDDLATVEVDTSRLITPAQAEIEDFAPAHGWRWLPFALLAGLGTIGLYDGLRRILTQSGARMGEAASQTYTGPLMALGGGFLLFVSVYYLYRMLAQED</sequence>
<dbReference type="GO" id="GO:0009253">
    <property type="term" value="P:peptidoglycan catabolic process"/>
    <property type="evidence" value="ECO:0007669"/>
    <property type="project" value="InterPro"/>
</dbReference>
<reference evidence="9" key="1">
    <citation type="submission" date="2015-10" db="EMBL/GenBank/DDBJ databases">
        <authorList>
            <person name="Gilbert D.G."/>
        </authorList>
    </citation>
    <scope>NUCLEOTIDE SEQUENCE</scope>
</reference>
<keyword evidence="6 9" id="KW-0326">Glycosidase</keyword>
<evidence type="ECO:0000256" key="8">
    <source>
        <dbReference type="SAM" id="Phobius"/>
    </source>
</evidence>
<evidence type="ECO:0000256" key="2">
    <source>
        <dbReference type="ARBA" id="ARBA00022529"/>
    </source>
</evidence>
<name>A0A160TVC6_9ZZZZ</name>
<keyword evidence="2" id="KW-0929">Antimicrobial</keyword>
<dbReference type="GO" id="GO:0031640">
    <property type="term" value="P:killing of cells of another organism"/>
    <property type="evidence" value="ECO:0007669"/>
    <property type="project" value="UniProtKB-KW"/>
</dbReference>
<dbReference type="GO" id="GO:0003796">
    <property type="term" value="F:lysozyme activity"/>
    <property type="evidence" value="ECO:0007669"/>
    <property type="project" value="UniProtKB-EC"/>
</dbReference>
<feature type="transmembrane region" description="Helical" evidence="8">
    <location>
        <begin position="371"/>
        <end position="390"/>
    </location>
</feature>
<keyword evidence="5" id="KW-1035">Host cytoplasm</keyword>
<evidence type="ECO:0000256" key="4">
    <source>
        <dbReference type="ARBA" id="ARBA00022801"/>
    </source>
</evidence>
<dbReference type="PANTHER" id="PTHR38107">
    <property type="match status" value="1"/>
</dbReference>
<feature type="region of interest" description="Disordered" evidence="7">
    <location>
        <begin position="165"/>
        <end position="291"/>
    </location>
</feature>
<gene>
    <name evidence="9" type="ORF">MGWOODY_Hyp1647</name>
</gene>
<feature type="compositionally biased region" description="Low complexity" evidence="7">
    <location>
        <begin position="202"/>
        <end position="215"/>
    </location>
</feature>
<accession>A0A160TVC6</accession>
<dbReference type="GO" id="GO:0042742">
    <property type="term" value="P:defense response to bacterium"/>
    <property type="evidence" value="ECO:0007669"/>
    <property type="project" value="UniProtKB-KW"/>
</dbReference>
<dbReference type="InterPro" id="IPR023346">
    <property type="entry name" value="Lysozyme-like_dom_sf"/>
</dbReference>
<dbReference type="HAMAP" id="MF_04110">
    <property type="entry name" value="ENDOLYSIN_T4"/>
    <property type="match status" value="1"/>
</dbReference>
<evidence type="ECO:0000313" key="9">
    <source>
        <dbReference type="EMBL" id="CUS55400.1"/>
    </source>
</evidence>
<evidence type="ECO:0000256" key="6">
    <source>
        <dbReference type="ARBA" id="ARBA00023295"/>
    </source>
</evidence>
<comment type="catalytic activity">
    <reaction evidence="1">
        <text>Hydrolysis of (1-&gt;4)-beta-linkages between N-acetylmuramic acid and N-acetyl-D-glucosamine residues in a peptidoglycan and between N-acetyl-D-glucosamine residues in chitodextrins.</text>
        <dbReference type="EC" id="3.2.1.17"/>
    </reaction>
</comment>
<dbReference type="InterPro" id="IPR033907">
    <property type="entry name" value="Endolysin_autolysin"/>
</dbReference>